<protein>
    <submittedName>
        <fullName evidence="1">IS5/IS1182 family transposase</fullName>
    </submittedName>
</protein>
<name>A0A3P1CQU1_9BACT</name>
<comment type="caution">
    <text evidence="1">The sequence shown here is derived from an EMBL/GenBank/DDBJ whole genome shotgun (WGS) entry which is preliminary data.</text>
</comment>
<feature type="non-terminal residue" evidence="1">
    <location>
        <position position="1"/>
    </location>
</feature>
<dbReference type="AlphaFoldDB" id="A0A3P1CQU1"/>
<evidence type="ECO:0000313" key="2">
    <source>
        <dbReference type="Proteomes" id="UP000274271"/>
    </source>
</evidence>
<sequence>AARAVVERTFAWLNHFRRVTKDYEQTTSSAESWLLWANCALMLNRLAK</sequence>
<keyword evidence="2" id="KW-1185">Reference proteome</keyword>
<reference evidence="1 2" key="1">
    <citation type="submission" date="2018-11" db="EMBL/GenBank/DDBJ databases">
        <authorList>
            <person name="Zhou Z."/>
            <person name="Wang G."/>
        </authorList>
    </citation>
    <scope>NUCLEOTIDE SEQUENCE [LARGE SCALE GENOMIC DNA]</scope>
    <source>
        <strain evidence="1 2">KCTC42998</strain>
    </source>
</reference>
<dbReference type="OrthoDB" id="963383at2"/>
<organism evidence="1 2">
    <name type="scientific">Larkinella knui</name>
    <dbReference type="NCBI Taxonomy" id="2025310"/>
    <lineage>
        <taxon>Bacteria</taxon>
        <taxon>Pseudomonadati</taxon>
        <taxon>Bacteroidota</taxon>
        <taxon>Cytophagia</taxon>
        <taxon>Cytophagales</taxon>
        <taxon>Spirosomataceae</taxon>
        <taxon>Larkinella</taxon>
    </lineage>
</organism>
<proteinExistence type="predicted"/>
<dbReference type="Proteomes" id="UP000274271">
    <property type="component" value="Unassembled WGS sequence"/>
</dbReference>
<dbReference type="EMBL" id="RQJP01000002">
    <property type="protein sequence ID" value="RRB15601.1"/>
    <property type="molecule type" value="Genomic_DNA"/>
</dbReference>
<gene>
    <name evidence="1" type="ORF">EHT87_13880</name>
</gene>
<evidence type="ECO:0000313" key="1">
    <source>
        <dbReference type="EMBL" id="RRB15601.1"/>
    </source>
</evidence>
<accession>A0A3P1CQU1</accession>